<dbReference type="Proteomes" id="UP000467840">
    <property type="component" value="Chromosome 1"/>
</dbReference>
<sequence length="133" mass="15094">MATSLPELQRGEGMILSSSVKKVESKGCLESGDQKSPILIFLYFHKAICNELDALHRLAIAFATGQTVDVPSLFERYRFLRLIYKHHCNAEDEVIFPALDIRVKNVAQTYSLEHKGESSLFDQLFELLNSYAK</sequence>
<keyword evidence="2" id="KW-1185">Reference proteome</keyword>
<comment type="caution">
    <text evidence="1">The sequence shown here is derived from an EMBL/GenBank/DDBJ whole genome shotgun (WGS) entry which is preliminary data.</text>
</comment>
<reference evidence="1 2" key="1">
    <citation type="journal article" date="2020" name="Mol. Plant">
        <title>The Chromosome-Based Rubber Tree Genome Provides New Insights into Spurge Genome Evolution and Rubber Biosynthesis.</title>
        <authorList>
            <person name="Liu J."/>
            <person name="Shi C."/>
            <person name="Shi C.C."/>
            <person name="Li W."/>
            <person name="Zhang Q.J."/>
            <person name="Zhang Y."/>
            <person name="Li K."/>
            <person name="Lu H.F."/>
            <person name="Shi C."/>
            <person name="Zhu S.T."/>
            <person name="Xiao Z.Y."/>
            <person name="Nan H."/>
            <person name="Yue Y."/>
            <person name="Zhu X.G."/>
            <person name="Wu Y."/>
            <person name="Hong X.N."/>
            <person name="Fan G.Y."/>
            <person name="Tong Y."/>
            <person name="Zhang D."/>
            <person name="Mao C.L."/>
            <person name="Liu Y.L."/>
            <person name="Hao S.J."/>
            <person name="Liu W.Q."/>
            <person name="Lv M.Q."/>
            <person name="Zhang H.B."/>
            <person name="Liu Y."/>
            <person name="Hu-Tang G.R."/>
            <person name="Wang J.P."/>
            <person name="Wang J.H."/>
            <person name="Sun Y.H."/>
            <person name="Ni S.B."/>
            <person name="Chen W.B."/>
            <person name="Zhang X.C."/>
            <person name="Jiao Y.N."/>
            <person name="Eichler E.E."/>
            <person name="Li G.H."/>
            <person name="Liu X."/>
            <person name="Gao L.Z."/>
        </authorList>
    </citation>
    <scope>NUCLEOTIDE SEQUENCE [LARGE SCALE GENOMIC DNA]</scope>
    <source>
        <strain evidence="2">cv. GT1</strain>
        <tissue evidence="1">Leaf</tissue>
    </source>
</reference>
<evidence type="ECO:0000313" key="1">
    <source>
        <dbReference type="EMBL" id="KAF2298710.1"/>
    </source>
</evidence>
<evidence type="ECO:0000313" key="2">
    <source>
        <dbReference type="Proteomes" id="UP000467840"/>
    </source>
</evidence>
<proteinExistence type="predicted"/>
<dbReference type="CDD" id="cd12108">
    <property type="entry name" value="Hr-like"/>
    <property type="match status" value="1"/>
</dbReference>
<dbReference type="EMBL" id="JAAGAX010000011">
    <property type="protein sequence ID" value="KAF2298710.1"/>
    <property type="molecule type" value="Genomic_DNA"/>
</dbReference>
<accession>A0A6A6LBA0</accession>
<name>A0A6A6LBA0_HEVBR</name>
<protein>
    <submittedName>
        <fullName evidence="1">Uncharacterized protein</fullName>
    </submittedName>
</protein>
<organism evidence="1 2">
    <name type="scientific">Hevea brasiliensis</name>
    <name type="common">Para rubber tree</name>
    <name type="synonym">Siphonia brasiliensis</name>
    <dbReference type="NCBI Taxonomy" id="3981"/>
    <lineage>
        <taxon>Eukaryota</taxon>
        <taxon>Viridiplantae</taxon>
        <taxon>Streptophyta</taxon>
        <taxon>Embryophyta</taxon>
        <taxon>Tracheophyta</taxon>
        <taxon>Spermatophyta</taxon>
        <taxon>Magnoliopsida</taxon>
        <taxon>eudicotyledons</taxon>
        <taxon>Gunneridae</taxon>
        <taxon>Pentapetalae</taxon>
        <taxon>rosids</taxon>
        <taxon>fabids</taxon>
        <taxon>Malpighiales</taxon>
        <taxon>Euphorbiaceae</taxon>
        <taxon>Crotonoideae</taxon>
        <taxon>Micrandreae</taxon>
        <taxon>Hevea</taxon>
    </lineage>
</organism>
<dbReference type="Gene3D" id="1.20.120.520">
    <property type="entry name" value="nmb1532 protein domain like"/>
    <property type="match status" value="1"/>
</dbReference>
<dbReference type="AlphaFoldDB" id="A0A6A6LBA0"/>
<gene>
    <name evidence="1" type="ORF">GH714_025658</name>
</gene>